<organism evidence="2 3">
    <name type="scientific">Prauserella endophytica</name>
    <dbReference type="NCBI Taxonomy" id="1592324"/>
    <lineage>
        <taxon>Bacteria</taxon>
        <taxon>Bacillati</taxon>
        <taxon>Actinomycetota</taxon>
        <taxon>Actinomycetes</taxon>
        <taxon>Pseudonocardiales</taxon>
        <taxon>Pseudonocardiaceae</taxon>
        <taxon>Prauserella</taxon>
        <taxon>Prauserella coralliicola group</taxon>
    </lineage>
</organism>
<feature type="domain" description="SseB protein N-terminal" evidence="1">
    <location>
        <begin position="39"/>
        <end position="147"/>
    </location>
</feature>
<dbReference type="EMBL" id="SWMS01000002">
    <property type="protein sequence ID" value="TKG72610.1"/>
    <property type="molecule type" value="Genomic_DNA"/>
</dbReference>
<evidence type="ECO:0000259" key="1">
    <source>
        <dbReference type="Pfam" id="PF07179"/>
    </source>
</evidence>
<evidence type="ECO:0000313" key="2">
    <source>
        <dbReference type="EMBL" id="TKG72610.1"/>
    </source>
</evidence>
<name>A0ABY2S9N2_9PSEU</name>
<dbReference type="InterPro" id="IPR009839">
    <property type="entry name" value="SseB_N"/>
</dbReference>
<gene>
    <name evidence="2" type="ORF">FCN18_05030</name>
</gene>
<evidence type="ECO:0000313" key="3">
    <source>
        <dbReference type="Proteomes" id="UP000309992"/>
    </source>
</evidence>
<accession>A0ABY2S9N2</accession>
<keyword evidence="3" id="KW-1185">Reference proteome</keyword>
<dbReference type="Proteomes" id="UP000309992">
    <property type="component" value="Unassembled WGS sequence"/>
</dbReference>
<dbReference type="Pfam" id="PF07179">
    <property type="entry name" value="SseB"/>
    <property type="match status" value="2"/>
</dbReference>
<sequence length="322" mass="34225">MSLPSSVTIPRPCVAGLVLMEEDGDGSVENEWRPGNDAERAMAAALDTGDGARYAELLLRAPLLLPVLPAHDSPEWAELTRRIPLSHEHIVVYTSEESLSWCLGGLALGHRTTDLASLREVWREPAYHLAVNPGSPIAVSLPVDSVTALRDGREEIVPAALLAEAVAQRCVGLLRRGCLEELGAGGTPGSDVPAGALQADLWDAADRQDADAFLLRLLGSTVILPTEGQVAGPERIRETGFPWRTVGPEDSPLVPVFSSVAGLEVTGGSAQHHIGVPFVELLANWPGPDHTLCFDPGARTELILPGDVLLDLFAGLSRPEEP</sequence>
<protein>
    <submittedName>
        <fullName evidence="2">SseB family protein</fullName>
    </submittedName>
</protein>
<reference evidence="2 3" key="1">
    <citation type="journal article" date="2015" name="Antonie Van Leeuwenhoek">
        <title>Prauserella endophytica sp. nov., an endophytic actinobacterium isolated from Tamarix taklamakanensis.</title>
        <authorList>
            <person name="Liu J.M."/>
            <person name="Habden X."/>
            <person name="Guo L."/>
            <person name="Tuo L."/>
            <person name="Jiang Z.K."/>
            <person name="Liu S.W."/>
            <person name="Liu X.F."/>
            <person name="Chen L."/>
            <person name="Li R.F."/>
            <person name="Zhang Y.Q."/>
            <person name="Sun C.H."/>
        </authorList>
    </citation>
    <scope>NUCLEOTIDE SEQUENCE [LARGE SCALE GENOMIC DNA]</scope>
    <source>
        <strain evidence="2 3">CGMCC 4.7182</strain>
    </source>
</reference>
<proteinExistence type="predicted"/>
<comment type="caution">
    <text evidence="2">The sequence shown here is derived from an EMBL/GenBank/DDBJ whole genome shotgun (WGS) entry which is preliminary data.</text>
</comment>
<feature type="domain" description="SseB protein N-terminal" evidence="1">
    <location>
        <begin position="205"/>
        <end position="308"/>
    </location>
</feature>